<evidence type="ECO:0000313" key="1">
    <source>
        <dbReference type="EMBL" id="PHQ38253.1"/>
    </source>
</evidence>
<dbReference type="EMBL" id="NHOA01000113">
    <property type="protein sequence ID" value="PHQ38253.1"/>
    <property type="molecule type" value="Genomic_DNA"/>
</dbReference>
<dbReference type="AlphaFoldDB" id="A0A2G1WGY7"/>
<name>A0A2G1WGY7_9EURY</name>
<gene>
    <name evidence="1" type="ORF">DJ69_12950</name>
</gene>
<organism evidence="1 2">
    <name type="scientific">Halorubrum persicum</name>
    <dbReference type="NCBI Taxonomy" id="1383844"/>
    <lineage>
        <taxon>Archaea</taxon>
        <taxon>Methanobacteriati</taxon>
        <taxon>Methanobacteriota</taxon>
        <taxon>Stenosarchaea group</taxon>
        <taxon>Halobacteria</taxon>
        <taxon>Halobacteriales</taxon>
        <taxon>Haloferacaceae</taxon>
        <taxon>Halorubrum</taxon>
    </lineage>
</organism>
<comment type="caution">
    <text evidence="1">The sequence shown here is derived from an EMBL/GenBank/DDBJ whole genome shotgun (WGS) entry which is preliminary data.</text>
</comment>
<evidence type="ECO:0000313" key="2">
    <source>
        <dbReference type="Proteomes" id="UP000222824"/>
    </source>
</evidence>
<protein>
    <submittedName>
        <fullName evidence="1">Uncharacterized protein</fullName>
    </submittedName>
</protein>
<dbReference type="Proteomes" id="UP000222824">
    <property type="component" value="Unassembled WGS sequence"/>
</dbReference>
<reference evidence="1 2" key="1">
    <citation type="journal article" date="2014" name="Front. Microbiol.">
        <title>Population and genomic analysis of the genus Halorubrum.</title>
        <authorList>
            <person name="Fullmer M.S."/>
            <person name="Soucy S.M."/>
            <person name="Swithers K.S."/>
            <person name="Makkay A.M."/>
            <person name="Wheeler R."/>
            <person name="Ventosa A."/>
            <person name="Gogarten J.P."/>
            <person name="Papke R.T."/>
        </authorList>
    </citation>
    <scope>NUCLEOTIDE SEQUENCE [LARGE SCALE GENOMIC DNA]</scope>
    <source>
        <strain evidence="1 2">C49</strain>
    </source>
</reference>
<accession>A0A2G1WGY7</accession>
<proteinExistence type="predicted"/>
<keyword evidence="2" id="KW-1185">Reference proteome</keyword>
<sequence length="117" mass="13898">MLISLALSRPRHDADRFIHADRALWHFEKKVIEIRWSSQASISSTPIGILYRRVDFLPTILLFLFSFRYTLDRCIYLGLRYLGIIFDRLDLHEVSRREADLYAFEGAVKGRDWLNPR</sequence>